<accession>A0A813WA16</accession>
<dbReference type="InterPro" id="IPR001128">
    <property type="entry name" value="Cyt_P450"/>
</dbReference>
<organism evidence="6 7">
    <name type="scientific">Rotaria sordida</name>
    <dbReference type="NCBI Taxonomy" id="392033"/>
    <lineage>
        <taxon>Eukaryota</taxon>
        <taxon>Metazoa</taxon>
        <taxon>Spiralia</taxon>
        <taxon>Gnathifera</taxon>
        <taxon>Rotifera</taxon>
        <taxon>Eurotatoria</taxon>
        <taxon>Bdelloidea</taxon>
        <taxon>Philodinida</taxon>
        <taxon>Philodinidae</taxon>
        <taxon>Rotaria</taxon>
    </lineage>
</organism>
<dbReference type="Pfam" id="PF00067">
    <property type="entry name" value="p450"/>
    <property type="match status" value="1"/>
</dbReference>
<keyword evidence="5" id="KW-0472">Membrane</keyword>
<evidence type="ECO:0000313" key="7">
    <source>
        <dbReference type="Proteomes" id="UP000663854"/>
    </source>
</evidence>
<dbReference type="Gene3D" id="1.10.630.10">
    <property type="entry name" value="Cytochrome P450"/>
    <property type="match status" value="1"/>
</dbReference>
<dbReference type="PANTHER" id="PTHR24305">
    <property type="entry name" value="CYTOCHROME P450"/>
    <property type="match status" value="1"/>
</dbReference>
<dbReference type="CDD" id="cd00302">
    <property type="entry name" value="cytochrome_P450"/>
    <property type="match status" value="1"/>
</dbReference>
<dbReference type="InterPro" id="IPR050121">
    <property type="entry name" value="Cytochrome_P450_monoxygenase"/>
</dbReference>
<dbReference type="EMBL" id="CAJNOH010000086">
    <property type="protein sequence ID" value="CAF0854527.1"/>
    <property type="molecule type" value="Genomic_DNA"/>
</dbReference>
<evidence type="ECO:0008006" key="8">
    <source>
        <dbReference type="Google" id="ProtNLM"/>
    </source>
</evidence>
<dbReference type="GO" id="GO:0016705">
    <property type="term" value="F:oxidoreductase activity, acting on paired donors, with incorporation or reduction of molecular oxygen"/>
    <property type="evidence" value="ECO:0007669"/>
    <property type="project" value="InterPro"/>
</dbReference>
<reference evidence="6" key="1">
    <citation type="submission" date="2021-02" db="EMBL/GenBank/DDBJ databases">
        <authorList>
            <person name="Nowell W R."/>
        </authorList>
    </citation>
    <scope>NUCLEOTIDE SEQUENCE</scope>
</reference>
<evidence type="ECO:0000256" key="2">
    <source>
        <dbReference type="ARBA" id="ARBA00010617"/>
    </source>
</evidence>
<proteinExistence type="inferred from homology"/>
<protein>
    <recommendedName>
        <fullName evidence="8">Cytochrome P450</fullName>
    </recommendedName>
</protein>
<evidence type="ECO:0000256" key="4">
    <source>
        <dbReference type="RuleBase" id="RU000461"/>
    </source>
</evidence>
<keyword evidence="3 4" id="KW-0408">Iron</keyword>
<evidence type="ECO:0000256" key="5">
    <source>
        <dbReference type="SAM" id="Phobius"/>
    </source>
</evidence>
<dbReference type="PRINTS" id="PR00385">
    <property type="entry name" value="P450"/>
</dbReference>
<dbReference type="InterPro" id="IPR036396">
    <property type="entry name" value="Cyt_P450_sf"/>
</dbReference>
<sequence>MERKRTSFIASLVTSLQEDEKLEATKPEEEKKGLSRIEVMNEMLSFLAAGYGTTSTALSWFIYFMSKNPQIQKKIKQELSEYHGQRLSIQQVESLTYLDCVLREVFRLAGPVTGTVRTLTADDQLPKSGAQLKKGDSVMITFYTLARDKRYWADLYDLNEFHPERYLDDPENKNNLSALIPFGGGHRQCMGQDLARFELKIICARLMQFVTFGDGGPELNAGGYDVTDTIKPKKLAVTITFD</sequence>
<comment type="similarity">
    <text evidence="2 4">Belongs to the cytochrome P450 family.</text>
</comment>
<dbReference type="PANTHER" id="PTHR24305:SF166">
    <property type="entry name" value="CYTOCHROME P450 12A4, MITOCHONDRIAL-RELATED"/>
    <property type="match status" value="1"/>
</dbReference>
<gene>
    <name evidence="6" type="ORF">PYM288_LOCUS7231</name>
</gene>
<dbReference type="Proteomes" id="UP000663854">
    <property type="component" value="Unassembled WGS sequence"/>
</dbReference>
<name>A0A813WA16_9BILA</name>
<dbReference type="InterPro" id="IPR002401">
    <property type="entry name" value="Cyt_P450_E_grp-I"/>
</dbReference>
<evidence type="ECO:0000256" key="3">
    <source>
        <dbReference type="PIRSR" id="PIRSR602401-1"/>
    </source>
</evidence>
<dbReference type="PROSITE" id="PS00086">
    <property type="entry name" value="CYTOCHROME_P450"/>
    <property type="match status" value="1"/>
</dbReference>
<dbReference type="PRINTS" id="PR00463">
    <property type="entry name" value="EP450I"/>
</dbReference>
<evidence type="ECO:0000313" key="6">
    <source>
        <dbReference type="EMBL" id="CAF0854527.1"/>
    </source>
</evidence>
<keyword evidence="4" id="KW-0560">Oxidoreductase</keyword>
<dbReference type="AlphaFoldDB" id="A0A813WA16"/>
<dbReference type="InterPro" id="IPR017972">
    <property type="entry name" value="Cyt_P450_CS"/>
</dbReference>
<keyword evidence="5" id="KW-1133">Transmembrane helix</keyword>
<dbReference type="SUPFAM" id="SSF48264">
    <property type="entry name" value="Cytochrome P450"/>
    <property type="match status" value="1"/>
</dbReference>
<keyword evidence="3 4" id="KW-0349">Heme</keyword>
<comment type="cofactor">
    <cofactor evidence="1 3">
        <name>heme</name>
        <dbReference type="ChEBI" id="CHEBI:30413"/>
    </cofactor>
</comment>
<feature type="transmembrane region" description="Helical" evidence="5">
    <location>
        <begin position="43"/>
        <end position="64"/>
    </location>
</feature>
<dbReference type="GO" id="GO:0005506">
    <property type="term" value="F:iron ion binding"/>
    <property type="evidence" value="ECO:0007669"/>
    <property type="project" value="InterPro"/>
</dbReference>
<comment type="caution">
    <text evidence="6">The sequence shown here is derived from an EMBL/GenBank/DDBJ whole genome shotgun (WGS) entry which is preliminary data.</text>
</comment>
<dbReference type="GO" id="GO:0004497">
    <property type="term" value="F:monooxygenase activity"/>
    <property type="evidence" value="ECO:0007669"/>
    <property type="project" value="UniProtKB-KW"/>
</dbReference>
<feature type="binding site" description="axial binding residue" evidence="3">
    <location>
        <position position="189"/>
    </location>
    <ligand>
        <name>heme</name>
        <dbReference type="ChEBI" id="CHEBI:30413"/>
    </ligand>
    <ligandPart>
        <name>Fe</name>
        <dbReference type="ChEBI" id="CHEBI:18248"/>
    </ligandPart>
</feature>
<evidence type="ECO:0000256" key="1">
    <source>
        <dbReference type="ARBA" id="ARBA00001971"/>
    </source>
</evidence>
<keyword evidence="4" id="KW-0503">Monooxygenase</keyword>
<keyword evidence="5" id="KW-0812">Transmembrane</keyword>
<dbReference type="GO" id="GO:0020037">
    <property type="term" value="F:heme binding"/>
    <property type="evidence" value="ECO:0007669"/>
    <property type="project" value="InterPro"/>
</dbReference>
<keyword evidence="3 4" id="KW-0479">Metal-binding</keyword>